<dbReference type="Proteomes" id="UP000829398">
    <property type="component" value="Chromosome 8"/>
</dbReference>
<reference evidence="2" key="1">
    <citation type="journal article" date="2023" name="Hortic. Res.">
        <title>A chromosome-level phased genome enabling allele-level studies in sweet orange: a case study on citrus Huanglongbing tolerance.</title>
        <authorList>
            <person name="Wu B."/>
            <person name="Yu Q."/>
            <person name="Deng Z."/>
            <person name="Duan Y."/>
            <person name="Luo F."/>
            <person name="Gmitter F. Jr."/>
        </authorList>
    </citation>
    <scope>NUCLEOTIDE SEQUENCE [LARGE SCALE GENOMIC DNA]</scope>
    <source>
        <strain evidence="2">cv. Valencia</strain>
    </source>
</reference>
<keyword evidence="2" id="KW-1185">Reference proteome</keyword>
<sequence length="309" mass="35096">MNVLWNGEMTEDFRPGRGIRQGDPLSPYIFVLCIERLSHGIIQTVNQGRWKPIRLTRIGTPLSHLFFADDLLLFLEANYAQVDVLNDVVENFCRSSGAKVSKQKTQIFFSKNVPVTLASGIGKALGFSITNNLGRYLGMPLLHDRVSKKTYQSIIDKIDQRLSGWATKHLSLAGRVTLAQSVLQAIPIYTMQTTYLPSSVRVKIDQLCRRFIWSGASSQRKLSLVSWNNICRPKMAWDLFINPSKLCSPVLISKYVAPSDIPITNVPTKNCSYLWRSVGKIWKDFQKGLRWSIGNGQRVKFWDDIWATN</sequence>
<proteinExistence type="predicted"/>
<organism evidence="1 2">
    <name type="scientific">Citrus sinensis</name>
    <name type="common">Sweet orange</name>
    <name type="synonym">Citrus aurantium var. sinensis</name>
    <dbReference type="NCBI Taxonomy" id="2711"/>
    <lineage>
        <taxon>Eukaryota</taxon>
        <taxon>Viridiplantae</taxon>
        <taxon>Streptophyta</taxon>
        <taxon>Embryophyta</taxon>
        <taxon>Tracheophyta</taxon>
        <taxon>Spermatophyta</taxon>
        <taxon>Magnoliopsida</taxon>
        <taxon>eudicotyledons</taxon>
        <taxon>Gunneridae</taxon>
        <taxon>Pentapetalae</taxon>
        <taxon>rosids</taxon>
        <taxon>malvids</taxon>
        <taxon>Sapindales</taxon>
        <taxon>Rutaceae</taxon>
        <taxon>Aurantioideae</taxon>
        <taxon>Citrus</taxon>
    </lineage>
</organism>
<evidence type="ECO:0000313" key="2">
    <source>
        <dbReference type="Proteomes" id="UP000829398"/>
    </source>
</evidence>
<accession>A0ACB8IP57</accession>
<name>A0ACB8IP57_CITSI</name>
<keyword evidence="1" id="KW-0548">Nucleotidyltransferase</keyword>
<comment type="caution">
    <text evidence="1">The sequence shown here is derived from an EMBL/GenBank/DDBJ whole genome shotgun (WGS) entry which is preliminary data.</text>
</comment>
<dbReference type="EMBL" id="CM039177">
    <property type="protein sequence ID" value="KAH9698872.1"/>
    <property type="molecule type" value="Genomic_DNA"/>
</dbReference>
<keyword evidence="1" id="KW-0695">RNA-directed DNA polymerase</keyword>
<keyword evidence="1" id="KW-0808">Transferase</keyword>
<evidence type="ECO:0000313" key="1">
    <source>
        <dbReference type="EMBL" id="KAH9698872.1"/>
    </source>
</evidence>
<protein>
    <submittedName>
        <fullName evidence="1">Reverse transcriptase domain-containing protein</fullName>
    </submittedName>
</protein>
<gene>
    <name evidence="1" type="ORF">KPL71_024163</name>
</gene>